<protein>
    <submittedName>
        <fullName evidence="4">Thioredoxin domain-containing protein</fullName>
    </submittedName>
</protein>
<comment type="caution">
    <text evidence="4">The sequence shown here is derived from an EMBL/GenBank/DDBJ whole genome shotgun (WGS) entry which is preliminary data.</text>
</comment>
<organism evidence="4 5">
    <name type="scientific">Skeletonema marinoi</name>
    <dbReference type="NCBI Taxonomy" id="267567"/>
    <lineage>
        <taxon>Eukaryota</taxon>
        <taxon>Sar</taxon>
        <taxon>Stramenopiles</taxon>
        <taxon>Ochrophyta</taxon>
        <taxon>Bacillariophyta</taxon>
        <taxon>Coscinodiscophyceae</taxon>
        <taxon>Thalassiosirophycidae</taxon>
        <taxon>Thalassiosirales</taxon>
        <taxon>Skeletonemataceae</taxon>
        <taxon>Skeletonema</taxon>
        <taxon>Skeletonema marinoi-dohrnii complex</taxon>
    </lineage>
</organism>
<feature type="domain" description="Thioredoxin" evidence="3">
    <location>
        <begin position="346"/>
        <end position="470"/>
    </location>
</feature>
<dbReference type="GO" id="GO:0005737">
    <property type="term" value="C:cytoplasm"/>
    <property type="evidence" value="ECO:0007669"/>
    <property type="project" value="TreeGrafter"/>
</dbReference>
<evidence type="ECO:0000313" key="4">
    <source>
        <dbReference type="EMBL" id="KAK1740666.1"/>
    </source>
</evidence>
<dbReference type="Gene3D" id="3.40.30.10">
    <property type="entry name" value="Glutaredoxin"/>
    <property type="match status" value="1"/>
</dbReference>
<evidence type="ECO:0000256" key="2">
    <source>
        <dbReference type="SAM" id="SignalP"/>
    </source>
</evidence>
<dbReference type="CDD" id="cd02947">
    <property type="entry name" value="TRX_family"/>
    <property type="match status" value="1"/>
</dbReference>
<proteinExistence type="predicted"/>
<dbReference type="Proteomes" id="UP001224775">
    <property type="component" value="Unassembled WGS sequence"/>
</dbReference>
<keyword evidence="2" id="KW-0732">Signal</keyword>
<dbReference type="GO" id="GO:0015035">
    <property type="term" value="F:protein-disulfide reductase activity"/>
    <property type="evidence" value="ECO:0007669"/>
    <property type="project" value="TreeGrafter"/>
</dbReference>
<dbReference type="SUPFAM" id="SSF52833">
    <property type="entry name" value="Thioredoxin-like"/>
    <property type="match status" value="1"/>
</dbReference>
<dbReference type="Pfam" id="PF25192">
    <property type="entry name" value="DiatomPyrShell"/>
    <property type="match status" value="1"/>
</dbReference>
<dbReference type="PANTHER" id="PTHR45663">
    <property type="entry name" value="GEO12009P1"/>
    <property type="match status" value="1"/>
</dbReference>
<dbReference type="Pfam" id="PF00085">
    <property type="entry name" value="Thioredoxin"/>
    <property type="match status" value="1"/>
</dbReference>
<evidence type="ECO:0000259" key="3">
    <source>
        <dbReference type="PROSITE" id="PS51352"/>
    </source>
</evidence>
<reference evidence="4" key="1">
    <citation type="submission" date="2023-06" db="EMBL/GenBank/DDBJ databases">
        <title>Survivors Of The Sea: Transcriptome response of Skeletonema marinoi to long-term dormancy.</title>
        <authorList>
            <person name="Pinder M.I.M."/>
            <person name="Kourtchenko O."/>
            <person name="Robertson E.K."/>
            <person name="Larsson T."/>
            <person name="Maumus F."/>
            <person name="Osuna-Cruz C.M."/>
            <person name="Vancaester E."/>
            <person name="Stenow R."/>
            <person name="Vandepoele K."/>
            <person name="Ploug H."/>
            <person name="Bruchert V."/>
            <person name="Godhe A."/>
            <person name="Topel M."/>
        </authorList>
    </citation>
    <scope>NUCLEOTIDE SEQUENCE</scope>
    <source>
        <strain evidence="4">R05AC</strain>
    </source>
</reference>
<feature type="region of interest" description="Disordered" evidence="1">
    <location>
        <begin position="511"/>
        <end position="530"/>
    </location>
</feature>
<name>A0AAD9DAU1_9STRA</name>
<dbReference type="PANTHER" id="PTHR45663:SF11">
    <property type="entry name" value="GEO12009P1"/>
    <property type="match status" value="1"/>
</dbReference>
<evidence type="ECO:0000313" key="5">
    <source>
        <dbReference type="Proteomes" id="UP001224775"/>
    </source>
</evidence>
<dbReference type="InterPro" id="IPR013766">
    <property type="entry name" value="Thioredoxin_domain"/>
</dbReference>
<gene>
    <name evidence="4" type="ORF">QTG54_008761</name>
</gene>
<feature type="chain" id="PRO_5042240149" evidence="2">
    <location>
        <begin position="19"/>
        <end position="566"/>
    </location>
</feature>
<dbReference type="InterPro" id="IPR036249">
    <property type="entry name" value="Thioredoxin-like_sf"/>
</dbReference>
<dbReference type="PROSITE" id="PS51352">
    <property type="entry name" value="THIOREDOXIN_2"/>
    <property type="match status" value="1"/>
</dbReference>
<accession>A0AAD9DAU1</accession>
<dbReference type="AlphaFoldDB" id="A0AAD9DAU1"/>
<keyword evidence="5" id="KW-1185">Reference proteome</keyword>
<dbReference type="EMBL" id="JATAAI010000015">
    <property type="protein sequence ID" value="KAK1740666.1"/>
    <property type="molecule type" value="Genomic_DNA"/>
</dbReference>
<feature type="signal peptide" evidence="2">
    <location>
        <begin position="1"/>
        <end position="18"/>
    </location>
</feature>
<dbReference type="InterPro" id="IPR057491">
    <property type="entry name" value="DiatomPyrShell"/>
</dbReference>
<sequence length="566" mass="63680">MKLVSTIAALFLLPSVSAFAPANPTSRQSTAVCSTRDGYKDQFKNRERDQANYVTAQNTPKNQFAYVATASEACELSYDPSAFPKNLPLQQIQGGNSRLTWKLPQGADRLQMLIQTNGRPLKARVELWLGPIRRVHFVDIACMNGAETPFRACLKFKNSDSAGPQTLEISTSEDSAFPALVGVDVMTKDRSVERQEAFDRIWKASTKMYSQGDKTVRVVPIADHVKSVQLLVWSKDVGKKSFKANVELLQGPNTKRQYYELQCGGGTQPYHAIFETPGNGGRCVGPTPRHYMMDLMNLLLFRMSWNPMLQQMPLMLHQCTVLDIQSPNLYESTHHLSKLFGSSTTNDDGVDAKKLTIETVTDDNMNTLLNPSSNLPVLVDAFAPWCGPCKLLDKVLRKAQPRYLDKVEFVRWNVNDKENTVELKKMFLESGNTLSKLPSLILFREGQPIAVRPGFANDFQLDFWLEESLPDVLEKTFDENGLKMVAMPKIEEDLTAVLPERKMLADSKIPKEEMLDEEESAVSSSSDEDRIECNDEEACLEFLEKMVWENRTVVPAFQGISWKVGI</sequence>
<evidence type="ECO:0000256" key="1">
    <source>
        <dbReference type="SAM" id="MobiDB-lite"/>
    </source>
</evidence>